<protein>
    <recommendedName>
        <fullName evidence="5">Bacterial Ig domain-containing protein</fullName>
    </recommendedName>
</protein>
<dbReference type="RefSeq" id="WP_148950751.1">
    <property type="nucleotide sequence ID" value="NZ_VTES01000006.1"/>
</dbReference>
<evidence type="ECO:0008006" key="5">
    <source>
        <dbReference type="Google" id="ProtNLM"/>
    </source>
</evidence>
<feature type="region of interest" description="Disordered" evidence="1">
    <location>
        <begin position="916"/>
        <end position="941"/>
    </location>
</feature>
<feature type="chain" id="PRO_5022694018" description="Bacterial Ig domain-containing protein" evidence="2">
    <location>
        <begin position="27"/>
        <end position="1272"/>
    </location>
</feature>
<organism evidence="3 4">
    <name type="scientific">Bacillus infantis</name>
    <dbReference type="NCBI Taxonomy" id="324767"/>
    <lineage>
        <taxon>Bacteria</taxon>
        <taxon>Bacillati</taxon>
        <taxon>Bacillota</taxon>
        <taxon>Bacilli</taxon>
        <taxon>Bacillales</taxon>
        <taxon>Bacillaceae</taxon>
        <taxon>Bacillus</taxon>
    </lineage>
</organism>
<evidence type="ECO:0000256" key="2">
    <source>
        <dbReference type="SAM" id="SignalP"/>
    </source>
</evidence>
<name>A0A5D4SES0_9BACI</name>
<dbReference type="Proteomes" id="UP000323732">
    <property type="component" value="Unassembled WGS sequence"/>
</dbReference>
<accession>A0A5D4SES0</accession>
<comment type="caution">
    <text evidence="3">The sequence shown here is derived from an EMBL/GenBank/DDBJ whole genome shotgun (WGS) entry which is preliminary data.</text>
</comment>
<gene>
    <name evidence="3" type="ORF">FZD47_20565</name>
</gene>
<proteinExistence type="predicted"/>
<feature type="signal peptide" evidence="2">
    <location>
        <begin position="1"/>
        <end position="26"/>
    </location>
</feature>
<keyword evidence="2" id="KW-0732">Signal</keyword>
<evidence type="ECO:0000313" key="3">
    <source>
        <dbReference type="EMBL" id="TYS60604.1"/>
    </source>
</evidence>
<evidence type="ECO:0000313" key="4">
    <source>
        <dbReference type="Proteomes" id="UP000323732"/>
    </source>
</evidence>
<dbReference type="AlphaFoldDB" id="A0A5D4SES0"/>
<sequence>MKRILCSILVLVIFASILPSKGTVRADFFPNTTQDLSGNWLWNETNGFTVIEPTIPLGSDWTGIYLDATEGETGPESFKIIAAENFVGGIFDLKSLTVETFYPEVAGTITIKGYTKDNVKVAEHVITTRNDGNQTYSQTFNDMSNINYFEIIIQAGPPVVIDGNMVVNFSIKEFTIAPPTPVTLEQPAPNGLLGVAPTWLENDGRITDTTSDMEYRAVGTTTWMAATQTEITGLSAGTYEVRYAAKPGYNPGTTVEVTIAPYVPQDQAAPVGLAGVAPKFSWNDGKITGTTTDMEYRDKGSLNSSWLPVTGTEITGLYAGTYEVRYAAKPGYNPGTPAEVIIPPYVQEQAAPTGLFGVAPTVLSNDGKITGSSSDMEFKVKGSPDWLSVTGTEITGLSAGTYEVRYAAKPGFNAGVATEVIVPPYTPLDQTAPIGLTGIAPTVTGNNGKITGASSDMEFKAKGSLTWISVTGSEIPGLTAGTYEVRYAAKPGYNASPLVEVEVSPYLPPLDQDAPVGLMGIAPSMIENDGKIIGTTVSMEYKLKENSEWVSATETEVVGLTAGIYEVRYAAKPGYNPGSIAEVVVPPYTPLNQQAPAGLAGVAPTVSGNNGKITGSSPGMEYKVKGSLNWLPITGSEITGLSAATYEVRYAAKPGYIASPLVEVVVPPYLPPLDQAAPIELAGVATTFAGNDGKIIGTTSAMEYREKGSAVWIPATETEIVALSAGIYEVRYTAKLGYNAGAVAEVEVSAYIPMDQAAPTGLAGSAPTVSGNDGKIIGTTSAMEFRLKETDVWVPVLGTEIDGLYAGIYEIRYAAKLGYNTGAVAEVEVPAYIPMDQAAPNGLRGAAPTAAGNNGKITGTTISMEYRLKSHSTWQPVLGTEILGLSAGTYEVRYTAKPGYKESPVAEVVVPRYVAPTPSNPDPEPSSPVRNIREGDVGIGEGETTGTVAKVEIERTLDNNRKIDQVILSDSIAQNAVSKAMDQGKDNVSIIISDLPNDLADEVSVKVPKQSLTQLSKSSLSLELQTEDVSVQLPKGSVQGLNDLENDLFFRVVPIRKDSEKQEIFEKTQNTKLIRDLANNGKVEMLGKPMTIETNYKNQNTLVTFSLKDIGIPADTLKRDEFLKSLAVFIQHSDGEQAIQKGIIKYDSKGNPIGIQIQISKFSTFTIIGLPNSQPKKEFGEFYGVGAGLYVRKTNTFKYETPSKIKLERVRKGEKVMWGKTQLKTSQLGKVTITANTVMYRLEGGKFIPQTRILKKGEEYRVYSYSKRELME</sequence>
<evidence type="ECO:0000256" key="1">
    <source>
        <dbReference type="SAM" id="MobiDB-lite"/>
    </source>
</evidence>
<dbReference type="EMBL" id="VTES01000006">
    <property type="protein sequence ID" value="TYS60604.1"/>
    <property type="molecule type" value="Genomic_DNA"/>
</dbReference>
<reference evidence="3 4" key="1">
    <citation type="submission" date="2019-08" db="EMBL/GenBank/DDBJ databases">
        <title>Bacillus genomes from the desert of Cuatro Cienegas, Coahuila.</title>
        <authorList>
            <person name="Olmedo-Alvarez G."/>
        </authorList>
    </citation>
    <scope>NUCLEOTIDE SEQUENCE [LARGE SCALE GENOMIC DNA]</scope>
    <source>
        <strain evidence="3 4">CH37_1T</strain>
    </source>
</reference>